<evidence type="ECO:0000256" key="4">
    <source>
        <dbReference type="ARBA" id="ARBA00022989"/>
    </source>
</evidence>
<evidence type="ECO:0000313" key="10">
    <source>
        <dbReference type="Proteomes" id="UP001596496"/>
    </source>
</evidence>
<evidence type="ECO:0000256" key="5">
    <source>
        <dbReference type="ARBA" id="ARBA00023136"/>
    </source>
</evidence>
<feature type="compositionally biased region" description="Pro residues" evidence="6">
    <location>
        <begin position="158"/>
        <end position="167"/>
    </location>
</feature>
<feature type="compositionally biased region" description="Pro residues" evidence="6">
    <location>
        <begin position="218"/>
        <end position="227"/>
    </location>
</feature>
<comment type="caution">
    <text evidence="9">The sequence shown here is derived from an EMBL/GenBank/DDBJ whole genome shotgun (WGS) entry which is preliminary data.</text>
</comment>
<dbReference type="Pfam" id="PF04024">
    <property type="entry name" value="PspC"/>
    <property type="match status" value="1"/>
</dbReference>
<protein>
    <submittedName>
        <fullName evidence="9">PspC domain-containing protein</fullName>
    </submittedName>
</protein>
<keyword evidence="5 7" id="KW-0472">Membrane</keyword>
<accession>A0ABW2P5Y6</accession>
<proteinExistence type="predicted"/>
<dbReference type="RefSeq" id="WP_380825844.1">
    <property type="nucleotide sequence ID" value="NZ_JBHTCG010000005.1"/>
</dbReference>
<feature type="domain" description="Phage shock protein PspC N-terminal" evidence="8">
    <location>
        <begin position="7"/>
        <end position="60"/>
    </location>
</feature>
<evidence type="ECO:0000256" key="6">
    <source>
        <dbReference type="SAM" id="MobiDB-lite"/>
    </source>
</evidence>
<dbReference type="InterPro" id="IPR007168">
    <property type="entry name" value="Phageshock_PspC_N"/>
</dbReference>
<dbReference type="EMBL" id="JBHTCG010000005">
    <property type="protein sequence ID" value="MFC7382576.1"/>
    <property type="molecule type" value="Genomic_DNA"/>
</dbReference>
<evidence type="ECO:0000259" key="8">
    <source>
        <dbReference type="Pfam" id="PF04024"/>
    </source>
</evidence>
<comment type="subcellular location">
    <subcellularLocation>
        <location evidence="1">Cell membrane</location>
        <topology evidence="1">Single-pass membrane protein</topology>
    </subcellularLocation>
</comment>
<dbReference type="PANTHER" id="PTHR33885:SF3">
    <property type="entry name" value="PHAGE SHOCK PROTEIN C"/>
    <property type="match status" value="1"/>
</dbReference>
<feature type="transmembrane region" description="Helical" evidence="7">
    <location>
        <begin position="480"/>
        <end position="500"/>
    </location>
</feature>
<feature type="compositionally biased region" description="Basic and acidic residues" evidence="6">
    <location>
        <begin position="354"/>
        <end position="363"/>
    </location>
</feature>
<feature type="compositionally biased region" description="Low complexity" evidence="6">
    <location>
        <begin position="228"/>
        <end position="238"/>
    </location>
</feature>
<evidence type="ECO:0000256" key="3">
    <source>
        <dbReference type="ARBA" id="ARBA00022692"/>
    </source>
</evidence>
<organism evidence="9 10">
    <name type="scientific">Sphaerisporangium rhizosphaerae</name>
    <dbReference type="NCBI Taxonomy" id="2269375"/>
    <lineage>
        <taxon>Bacteria</taxon>
        <taxon>Bacillati</taxon>
        <taxon>Actinomycetota</taxon>
        <taxon>Actinomycetes</taxon>
        <taxon>Streptosporangiales</taxon>
        <taxon>Streptosporangiaceae</taxon>
        <taxon>Sphaerisporangium</taxon>
    </lineage>
</organism>
<sequence length="652" mass="66466">MNEERVLQRSDEGRMLTGVCAGLGRYTGMDPVIFRVGFAALVIGSGIGIMLYVAAFLLMRSTNGGPGYVEQWSRRVFDTETVMALLAAIFALGLIINLAAGGISTATVVVGTLLAITLLAAHARGVDLLAMARSLPERVRGKKGTRPAPDSWLGHPFGGPPPFPPTPFAGGPGAAAPPAGDPYAQRTAAPGDPYDPYGASARDPYGPPTDDRYASYAPPAPPAPPAPSAARAASAMPADTSLSGASPGETLPTDGRSDASPAETLPVDGSAGTRLSETLPADGSSRAGETLPTGGSSRADETLPTGGSADVTRVQASPADAPPPASAAFTPPASGAPADSGPAPAPDAHGPYRRLADLAEEARAASGSPAGHESARYGSSTGRSARYGSPAGSAGSRYGDRRPAGGGFDSSGEPFAPRGPYRPYDSQRQYEPPAWVYGNTPPARAARRDRPKSFIGAVTVFIAFMVGGIMVATQSSSSSLNAPVIGGAVLITIGAGLLVATWFGRGAGLVATGTIVAFLLVAGSTVNGIPKKIGSYTWEPVDSSQAVRTYSVGIGDGTLDLRDTKFPPGSSTRFDASVSVGELKVIVPRTARVKVFGYTRLGDVKIEHVVQGGADVHHDKVIEPDVTSAGTVPVIELHVKAGIGDVEVSRAA</sequence>
<evidence type="ECO:0000256" key="1">
    <source>
        <dbReference type="ARBA" id="ARBA00004162"/>
    </source>
</evidence>
<feature type="transmembrane region" description="Helical" evidence="7">
    <location>
        <begin position="32"/>
        <end position="59"/>
    </location>
</feature>
<feature type="transmembrane region" description="Helical" evidence="7">
    <location>
        <begin position="454"/>
        <end position="474"/>
    </location>
</feature>
<reference evidence="10" key="1">
    <citation type="journal article" date="2019" name="Int. J. Syst. Evol. Microbiol.">
        <title>The Global Catalogue of Microorganisms (GCM) 10K type strain sequencing project: providing services to taxonomists for standard genome sequencing and annotation.</title>
        <authorList>
            <consortium name="The Broad Institute Genomics Platform"/>
            <consortium name="The Broad Institute Genome Sequencing Center for Infectious Disease"/>
            <person name="Wu L."/>
            <person name="Ma J."/>
        </authorList>
    </citation>
    <scope>NUCLEOTIDE SEQUENCE [LARGE SCALE GENOMIC DNA]</scope>
    <source>
        <strain evidence="10">CECT 7649</strain>
    </source>
</reference>
<dbReference type="InterPro" id="IPR052027">
    <property type="entry name" value="PspC"/>
</dbReference>
<evidence type="ECO:0000313" key="9">
    <source>
        <dbReference type="EMBL" id="MFC7382576.1"/>
    </source>
</evidence>
<feature type="region of interest" description="Disordered" evidence="6">
    <location>
        <begin position="139"/>
        <end position="424"/>
    </location>
</feature>
<dbReference type="PANTHER" id="PTHR33885">
    <property type="entry name" value="PHAGE SHOCK PROTEIN C"/>
    <property type="match status" value="1"/>
</dbReference>
<dbReference type="Proteomes" id="UP001596496">
    <property type="component" value="Unassembled WGS sequence"/>
</dbReference>
<keyword evidence="4 7" id="KW-1133">Transmembrane helix</keyword>
<feature type="compositionally biased region" description="Low complexity" evidence="6">
    <location>
        <begin position="326"/>
        <end position="348"/>
    </location>
</feature>
<keyword evidence="2" id="KW-1003">Cell membrane</keyword>
<keyword evidence="10" id="KW-1185">Reference proteome</keyword>
<feature type="transmembrane region" description="Helical" evidence="7">
    <location>
        <begin position="80"/>
        <end position="100"/>
    </location>
</feature>
<evidence type="ECO:0000256" key="2">
    <source>
        <dbReference type="ARBA" id="ARBA00022475"/>
    </source>
</evidence>
<feature type="compositionally biased region" description="Low complexity" evidence="6">
    <location>
        <begin position="174"/>
        <end position="184"/>
    </location>
</feature>
<feature type="transmembrane region" description="Helical" evidence="7">
    <location>
        <begin position="507"/>
        <end position="526"/>
    </location>
</feature>
<name>A0ABW2P5Y6_9ACTN</name>
<gene>
    <name evidence="9" type="ORF">ACFQSB_10205</name>
</gene>
<keyword evidence="3 7" id="KW-0812">Transmembrane</keyword>
<evidence type="ECO:0000256" key="7">
    <source>
        <dbReference type="SAM" id="Phobius"/>
    </source>
</evidence>